<dbReference type="Pfam" id="PF18593">
    <property type="entry name" value="CdiI_2"/>
    <property type="match status" value="1"/>
</dbReference>
<reference evidence="2 3" key="1">
    <citation type="submission" date="2021-11" db="EMBL/GenBank/DDBJ databases">
        <authorList>
            <person name="Oh E.-T."/>
            <person name="Kim S.-B."/>
        </authorList>
    </citation>
    <scope>NUCLEOTIDE SEQUENCE [LARGE SCALE GENOMIC DNA]</scope>
    <source>
        <strain evidence="2 3">MMS20-SJTR3</strain>
    </source>
</reference>
<gene>
    <name evidence="2" type="ORF">LJ656_24565</name>
</gene>
<organism evidence="2 3">
    <name type="scientific">Paraburkholderia sejongensis</name>
    <dbReference type="NCBI Taxonomy" id="2886946"/>
    <lineage>
        <taxon>Bacteria</taxon>
        <taxon>Pseudomonadati</taxon>
        <taxon>Pseudomonadota</taxon>
        <taxon>Betaproteobacteria</taxon>
        <taxon>Burkholderiales</taxon>
        <taxon>Burkholderiaceae</taxon>
        <taxon>Paraburkholderia</taxon>
    </lineage>
</organism>
<dbReference type="RefSeq" id="WP_230512118.1">
    <property type="nucleotide sequence ID" value="NZ_JAJITD010000013.1"/>
</dbReference>
<evidence type="ECO:0000313" key="3">
    <source>
        <dbReference type="Proteomes" id="UP001431019"/>
    </source>
</evidence>
<evidence type="ECO:0000313" key="2">
    <source>
        <dbReference type="EMBL" id="MCC8395762.1"/>
    </source>
</evidence>
<keyword evidence="3" id="KW-1185">Reference proteome</keyword>
<evidence type="ECO:0000259" key="1">
    <source>
        <dbReference type="Pfam" id="PF18593"/>
    </source>
</evidence>
<dbReference type="InterPro" id="IPR041129">
    <property type="entry name" value="CdiI_2"/>
</dbReference>
<proteinExistence type="predicted"/>
<name>A0ABS8K0U3_9BURK</name>
<protein>
    <recommendedName>
        <fullName evidence="1">CdiI immunity protein domain-containing protein</fullName>
    </recommendedName>
</protein>
<sequence>MEKTESYPQLTNFLESCFGEDVELWGDTIEDIVALYKSENPPAAQLILIDDINRFSCDHGQNLDDAFAAAYDFTFDPVPWGHTTASFFELVKRLLKE</sequence>
<feature type="domain" description="CdiI immunity protein" evidence="1">
    <location>
        <begin position="7"/>
        <end position="94"/>
    </location>
</feature>
<accession>A0ABS8K0U3</accession>
<dbReference type="EMBL" id="JAJITD010000013">
    <property type="protein sequence ID" value="MCC8395762.1"/>
    <property type="molecule type" value="Genomic_DNA"/>
</dbReference>
<comment type="caution">
    <text evidence="2">The sequence shown here is derived from an EMBL/GenBank/DDBJ whole genome shotgun (WGS) entry which is preliminary data.</text>
</comment>
<dbReference type="Proteomes" id="UP001431019">
    <property type="component" value="Unassembled WGS sequence"/>
</dbReference>